<sequence length="4430" mass="517145">MPITWALNNMEKHPRGGQKKKKKNFLNNIFNEKTSKYLSLPHYQRIKFAYLTNDKIKQIKSQKYKNCTLNESTHNGKLKNNCFIKIKKTNNDLSKKIYLINNLNYKNILKIYKTKKRGNNRIKISTKRKLKHVGNSRINGIIKKQKNNISRNNIKNSHKKINYIDMFCQINKDPKKAFKANGNNNKDNPIQRNEKNNAIYAFYINAKKRMQIKNTATNSELLCNKNCKNIYYIKRNSVTELTNSSVHEQDQTNLNALLQQVNGTRNMCFRQNDGNRQSDDNHNEINKNINKIQSDDNNKGGNDENAFNHDKIDNTNNEGNHNGSNTNGGGNNNDGNNNDGNNNDGKNNDGNNNDGNNSNGDDNNKDSDNEKDSHDNDKGNESESSEEGNDKIKKRKSASVRSNSTAYSSVKSENSKSNYGKRKIVKSSSASYENDSIIFNSFYDEMSCFYPNNSNSFICSSSDTDNKEKYEKICSYEKGKERKKWKEVERNMNDEAEDEDRHRLNYIENIPNNGRVVYTNDINNNGNVKANDKIKEGIEKQNMTYFTRRKKEYENRKRIAEKLRKRIRSEQEIETKLRGNNIDTKDKHIEKDTNIAKMVKKKAHIGEIHPKWCFPKCRRNSLEKYHRIKEKRDSLNLNNKIDISEKRNENIFSYSEYNMLLLKKTRENKNDNPSKNDIIYHINTITNVNKKMKVVIIGGGMSGLSAAYILQNNNIDVVIYEARNRLGGKYLYSPKSYKKSFLGEVDFYVNRNNPLINFCLKKNIYNNNINSHLYKHYIYYNNKKIYTYKMRNEFFKLIKKLRSFYEHISNTKYFNDPIIKKQFLYASFGEVINSEINKIKEQKHQIKKKKHFKTYIYVKLYMSLIESVCGIKIYSLSIQYIFHNLHYLDIFKNICCTFELSKIIKKLKKNVKIKKNKIVNKIYSYNDHIKLSFENYVDTRLYDYCIVTVPIGVLKDSIKFYDGEGGQKKECKNEKKDSSKKVDLDNCKKRHMNIKDQKNDTPYGEDDPKNSIKNNNVKEGDEIDEKRKKKHEIATTTSCHDAKKNSKDSVSDYHDADDVSNIKSRKIKCKDLPNPKKETSENHENVPFINTEKEKTAINKGADYQTNESSNNLQSMSDDFIRNIEVTTNENKSVNNLFSSISASLYTSPGKNVSSTNNNGYGGNNENDENIFSSDNEFNHNKNNDTNCSISTKSNQNVNISNNYIFDNNMIGNVNKSDTMENKPSKECLKKPKCAESNTHFNYKNEKGNKHSNHNNTGEMVEINNIIESFEKENRYDQLGNKINTEKMSFNTSSKYLPNDNNNNNHNKYYSDKNNNTEENINNKVVFSSNNSKIKKQMHNGKVNDIGTNTIDCNAPEDKKGKKENKDDDKNKAEKKLEKKLEKKGNVMKDRSKKSNHIGLIEFIPKLPDWKINSIKRLGVSTNNKIIITLKKRIVKSDQNVTIYFNQDKKNSNTYTMKNTTERNLLKNDANVNLFTNDDNEKPSITKLYAQNDKDNAPYFFDPNSFLNDQKIPDQSIIQENDKKNLDNLKSSKTEDCINCLNELFSFNNSKNNSNEKEQDNLSPCLKNLESKTTESNVHSFEQLMSTDNTNNNNEIKDEVREWNKSMQCKNVNEKANEADDTITSRYNCTNVVNNQRNFPKESSLIKYLKQEHLLDDNDKEHKMCYTNEMCMNKYSHIIFYSAEPIIALYFKSKYSKEVNKIKKKDMKKKKVINDCAYFLKNMIPQIQIDKIYFYDWTNNKFSRGLNSYFKKKSLIIDKDIISFPVNRLLFAGEHTHSNGCNSIVDSYLSGKREAYRIIEKVNKTIYMDKLTKCFYTREENYSNFKKFIDDDSFADTKVVHPDSCQQNVSVSMENKGNLSHMTNSINTQLLFPSINTSLTATSLAIPSIGSVVTSPTEKSLVSKVAPFQLILDREEMVNHKEIVIRNINTNSFMYLYDDEVIGLTDNEYDSWHDNIRCIFCNQLQTINNYFIGIIRLKHISGKYLKYTCHKGCLYYNNYIFNHAYGNRYFNISVMFNYLFQKKCSVCLMNFPSMKCSIYNCKNFVHLKCANNYLSWPNLGKTSRHESLYCYKHQYMHGIYHNYYEHGTEYYDNDSMLDDEERMLRIKKKRRNIKRKLQKIKQMKEMKGIIQIKGVKYIGETTNHFNKLCLFNHISDGNNIRDTKNLNGISNELNYMGNDNHYMNELECMDEDNRMYHLYHINKNASYSFDEVENPCRKDWNISKENSKLYERYLAEKKRKEQLLSKAKIDENEKSITDSDQMSDDITDDGEDYYNDVIYSRQVEKKQKSKNGKNLCNLFHDGIMQSNCKNSMKPRYYGNDENFPNYANWENQNIYKESYDGEKISKLCLKDERQFKRFRSSSISTTTATISSSSSNNVRTIKIGQLTDNIHANISKFLKYYQNKNNSNNSNSSSNFYSDISSILKSENYVNNNLLKYILKKYKGIFPSMNTQYNMMYNSYQHENGAGKNVDKTLLGYSDFNKDIYRLNQEKLMNHYYLFDENNSGNNNICVNTNEGYIKKQNNNYVGICPPYQYYGNNVIEYDDSSFMNGVKKDCDHHILNKGALSYNYNDNKLVGYSSEDKHSRIWKNDNYLNGRYGMKRDYNSYYDDDFYDNYFNYGTDNYMDNYYEGNYMGGVQRFDSSYYQKLKNAKNILHSKDNLSILKNIYKKKEKDIIKDDKISSVNINNYENKQNNNSQFRNSKKEDFAYYYNRNKQMNTIGNYVNRMGYENDIYNGHTYYPSDHEIYRIGKNFKEGNKTKRSKEFTDRGNDVRYGYGYDTNKRDNIRNDENIKLNQTEKIEYNNKNINFVDKQNGIRMRRRIRSDSKININHNRNEVGGGDGKHNIGQENNYASYQTYINEDILKDYFNKCDQCNFENLNKEHIIYKLIYNYYNNIKKMKPNLINNNNDPYNQRKQTTASINNLINGAQNKYIVSDYEKNIIGGKQFDKNDMNKINSVINSGKEIPQSYLLNDKMYEASRKYINYRNRKGMNTGKMLDSVNINMTNNLNMHNNTGLRPQEYSECHFADPHMKQNDNNLMEPCLDKKRLNEIAANSSRNIKKKNDMNAIINTLNEFPDMPLSYKEAILNSFYKRKNMGDDGINGLSGGGMISGSAADSTVSDPVSNEEPNGNLYKTLYGKEVEKNQGTMMNKQKICQLLRAIDLKKKDVVDYKKLELLYKIYFENNNANLDSNNNNVNSNVNSNSNNGINPKWKNPNQQIIQNKLLENYYQGLSGNLQQTECNTEFEKRKRKKQMSKEGKENISNINYNDNEKLNMSKQRETEANGIDRSNQLLIASYVKNGGMNMGINKGKEKGHEDGTEHHRNSDEFFHIAKGKASCRIKQETKTNEYFKNNNDERNGDYTNSHILYDNLIKNNKLGNVLNMQMEKLTSDIQNDQKMRVSDNDEIKNMKNYILENNLNKNKFIGKERICSQENISNIFNPNFSENEKSLVNGPIGQTEQASQNDKKKKKKKNVKSEIPQNIYPTVKPYVHGNSKKSKVMNDKSLKGLEMLDNMIYYMRMNELKNLNNSKFFNDLNIKDKQNFFSIILNMKNKHMTTTSDSIDINQKGYETKYDNIYSMNDTTSINNNEKKKIQKKKQDKLYTSKNMNIIPGYANSMWKENNYDDFNYDYKTIPHSKNISEMIDMRDDVCNKLHEYPFSEFDHNAYDVNYRNNMFNGQKERNQNTTDYNQVDPINANENLMGPPNILDSKYNLRKKKMSKNSSLHRKEQAYSKNENEESIMDLNLNGEHSGFPSNLLLKPEQKKAEIYNNSNSNNNNSNSNSNSNIIGGMPQNMEMMQKHNLLPLDYLGMRKRQRIKKKEPLQKNFKIKPVPISQMDEQINSESNGEMSDNIGMSTTSKYPIPPINNKNNYYNVNNLNYKEYNNSQLMDLNLEDQIKLTDNIYKKYKKNDTLSDNTDDDIQSNLNQFKKRKRKKDIYELIGDKYDPNMKLEFQNRGMAMTHAYNDNNREMNKLTRHHSLLLPEEDEEDSNSEENCTKSDRSNFSAPTNGIKNYNNRNKVGMDKVGMDKVGMDKVGIDKELPKLKEFVNMNKKKNMELEQLLKLLRKNKNIQSNYIDFPQKKKKKIIESQVANSGDENKMGEKKKKKKWEYNSRIKEANYLDFLQDYVEAGDSTSVRHKNSIYNNGDIKQNGVINRNIYNKKVNHNSGSLEERMHNNDIDNHDMKDSYMKHMLRDYLKGYASTLKNTDTNIFKSGALHDGKKEVAIKKKMTMDSDPKYSNISSNSQTTHSSSGRSSESSESGNHEKYNGNKNNDINNNNNNVEEQTHYNYVNKHFPTFIPPNDRMFNPLNAHSNKIGEATSGNSNEVNVVGNGKIHEKNNYPINKQQDPNNKYEKNGNMNLMGNQATYSIIKYNLTKNNLINNVLSDMKSNLSQKNIFKNSSNTAPTTNNNYLNITDETQSMQNFHKKRRKL</sequence>
<feature type="region of interest" description="Disordered" evidence="1">
    <location>
        <begin position="3980"/>
        <end position="4015"/>
    </location>
</feature>
<feature type="compositionally biased region" description="Low complexity" evidence="1">
    <location>
        <begin position="3768"/>
        <end position="3784"/>
    </location>
</feature>
<evidence type="ECO:0000259" key="2">
    <source>
        <dbReference type="Pfam" id="PF01593"/>
    </source>
</evidence>
<dbReference type="Gene3D" id="3.30.40.10">
    <property type="entry name" value="Zinc/RING finger domain, C3HC4 (zinc finger)"/>
    <property type="match status" value="1"/>
</dbReference>
<feature type="region of interest" description="Disordered" evidence="1">
    <location>
        <begin position="1339"/>
        <end position="1391"/>
    </location>
</feature>
<dbReference type="EMBL" id="CP115536">
    <property type="protein sequence ID" value="WBY59338.1"/>
    <property type="molecule type" value="Genomic_DNA"/>
</dbReference>
<feature type="compositionally biased region" description="Low complexity" evidence="1">
    <location>
        <begin position="4267"/>
        <end position="4279"/>
    </location>
</feature>
<protein>
    <submittedName>
        <fullName evidence="3">Lysine-specific histone demethylase</fullName>
    </submittedName>
</protein>
<feature type="compositionally biased region" description="Basic and acidic residues" evidence="1">
    <location>
        <begin position="1356"/>
        <end position="1390"/>
    </location>
</feature>
<feature type="compositionally biased region" description="Polar residues" evidence="1">
    <location>
        <begin position="399"/>
        <end position="418"/>
    </location>
</feature>
<dbReference type="GO" id="GO:0016491">
    <property type="term" value="F:oxidoreductase activity"/>
    <property type="evidence" value="ECO:0007669"/>
    <property type="project" value="InterPro"/>
</dbReference>
<feature type="compositionally biased region" description="Basic and acidic residues" evidence="1">
    <location>
        <begin position="1006"/>
        <end position="1026"/>
    </location>
</feature>
<feature type="region of interest" description="Disordered" evidence="1">
    <location>
        <begin position="986"/>
        <end position="1056"/>
    </location>
</feature>
<feature type="compositionally biased region" description="Basic and acidic residues" evidence="1">
    <location>
        <begin position="362"/>
        <end position="381"/>
    </location>
</feature>
<proteinExistence type="predicted"/>
<dbReference type="PANTHER" id="PTHR10742">
    <property type="entry name" value="FLAVIN MONOAMINE OXIDASE"/>
    <property type="match status" value="1"/>
</dbReference>
<dbReference type="Proteomes" id="UP001054126">
    <property type="component" value="Chromosome 12"/>
</dbReference>
<feature type="compositionally biased region" description="Basic and acidic residues" evidence="1">
    <location>
        <begin position="986"/>
        <end position="999"/>
    </location>
</feature>
<feature type="region of interest" description="Disordered" evidence="1">
    <location>
        <begin position="3767"/>
        <end position="3789"/>
    </location>
</feature>
<feature type="region of interest" description="Disordered" evidence="1">
    <location>
        <begin position="4229"/>
        <end position="4279"/>
    </location>
</feature>
<feature type="domain" description="Amine oxidase" evidence="2">
    <location>
        <begin position="701"/>
        <end position="962"/>
    </location>
</feature>
<feature type="compositionally biased region" description="Polar residues" evidence="1">
    <location>
        <begin position="4000"/>
        <end position="4015"/>
    </location>
</feature>
<dbReference type="InterPro" id="IPR036188">
    <property type="entry name" value="FAD/NAD-bd_sf"/>
</dbReference>
<name>A0AAF0B4C7_PLAYO</name>
<feature type="compositionally biased region" description="Basic and acidic residues" evidence="1">
    <location>
        <begin position="293"/>
        <end position="313"/>
    </location>
</feature>
<dbReference type="Gene3D" id="3.50.50.60">
    <property type="entry name" value="FAD/NAD(P)-binding domain"/>
    <property type="match status" value="2"/>
</dbReference>
<feature type="compositionally biased region" description="Basic and acidic residues" evidence="1">
    <location>
        <begin position="1040"/>
        <end position="1056"/>
    </location>
</feature>
<evidence type="ECO:0000313" key="4">
    <source>
        <dbReference type="Proteomes" id="UP001054126"/>
    </source>
</evidence>
<organism evidence="3 4">
    <name type="scientific">Plasmodium yoelii yoelii</name>
    <dbReference type="NCBI Taxonomy" id="73239"/>
    <lineage>
        <taxon>Eukaryota</taxon>
        <taxon>Sar</taxon>
        <taxon>Alveolata</taxon>
        <taxon>Apicomplexa</taxon>
        <taxon>Aconoidasida</taxon>
        <taxon>Haemosporida</taxon>
        <taxon>Plasmodiidae</taxon>
        <taxon>Plasmodium</taxon>
        <taxon>Plasmodium (Vinckeia)</taxon>
    </lineage>
</organism>
<feature type="compositionally biased region" description="Low complexity" evidence="1">
    <location>
        <begin position="4237"/>
        <end position="4259"/>
    </location>
</feature>
<feature type="compositionally biased region" description="Acidic residues" evidence="1">
    <location>
        <begin position="3981"/>
        <end position="3990"/>
    </location>
</feature>
<feature type="compositionally biased region" description="Low complexity" evidence="1">
    <location>
        <begin position="1299"/>
        <end position="1317"/>
    </location>
</feature>
<dbReference type="InterPro" id="IPR002937">
    <property type="entry name" value="Amino_oxidase"/>
</dbReference>
<feature type="domain" description="Amine oxidase" evidence="2">
    <location>
        <begin position="1708"/>
        <end position="1799"/>
    </location>
</feature>
<reference evidence="3" key="1">
    <citation type="submission" date="2023-01" db="EMBL/GenBank/DDBJ databases">
        <title>Long-Read Genome Assembly and Gene Model Annotations for the Rodent Malaria Parasite Plasmodium yoelii 17XNL.</title>
        <authorList>
            <person name="Mitchell G.J."/>
            <person name="Sebastian A."/>
            <person name="Albert I."/>
            <person name="Lindner S.E."/>
        </authorList>
    </citation>
    <scope>NUCLEOTIDE SEQUENCE</scope>
    <source>
        <strain evidence="3">17XNL clone 1.1</strain>
    </source>
</reference>
<dbReference type="InterPro" id="IPR050281">
    <property type="entry name" value="Flavin_monoamine_oxidase"/>
</dbReference>
<feature type="compositionally biased region" description="Low complexity" evidence="1">
    <location>
        <begin position="314"/>
        <end position="325"/>
    </location>
</feature>
<evidence type="ECO:0000313" key="3">
    <source>
        <dbReference type="EMBL" id="WBY59338.1"/>
    </source>
</evidence>
<dbReference type="Gene3D" id="3.90.660.10">
    <property type="match status" value="3"/>
</dbReference>
<gene>
    <name evidence="3" type="ORF">Py17XNL_001205174</name>
</gene>
<accession>A0AAF0B4C7</accession>
<dbReference type="PANTHER" id="PTHR10742:SF410">
    <property type="entry name" value="LYSINE-SPECIFIC HISTONE DEMETHYLASE 2"/>
    <property type="match status" value="1"/>
</dbReference>
<feature type="compositionally biased region" description="Low complexity" evidence="1">
    <location>
        <begin position="333"/>
        <end position="361"/>
    </location>
</feature>
<dbReference type="Pfam" id="PF01593">
    <property type="entry name" value="Amino_oxidase"/>
    <property type="match status" value="2"/>
</dbReference>
<feature type="region of interest" description="Disordered" evidence="1">
    <location>
        <begin position="3447"/>
        <end position="3475"/>
    </location>
</feature>
<feature type="compositionally biased region" description="Polar residues" evidence="1">
    <location>
        <begin position="1147"/>
        <end position="1156"/>
    </location>
</feature>
<dbReference type="SUPFAM" id="SSF51905">
    <property type="entry name" value="FAD/NAD(P)-binding domain"/>
    <property type="match status" value="2"/>
</dbReference>
<feature type="region of interest" description="Disordered" evidence="1">
    <location>
        <begin position="1147"/>
        <end position="1189"/>
    </location>
</feature>
<dbReference type="InterPro" id="IPR013083">
    <property type="entry name" value="Znf_RING/FYVE/PHD"/>
</dbReference>
<evidence type="ECO:0000256" key="1">
    <source>
        <dbReference type="SAM" id="MobiDB-lite"/>
    </source>
</evidence>
<feature type="region of interest" description="Disordered" evidence="1">
    <location>
        <begin position="291"/>
        <end position="430"/>
    </location>
</feature>
<feature type="region of interest" description="Disordered" evidence="1">
    <location>
        <begin position="1291"/>
        <end position="1317"/>
    </location>
</feature>